<dbReference type="InterPro" id="IPR029058">
    <property type="entry name" value="AB_hydrolase_fold"/>
</dbReference>
<accession>A0A1R1L845</accession>
<dbReference type="Proteomes" id="UP000187085">
    <property type="component" value="Unassembled WGS sequence"/>
</dbReference>
<evidence type="ECO:0000313" key="2">
    <source>
        <dbReference type="Proteomes" id="UP000187085"/>
    </source>
</evidence>
<organism evidence="1 2">
    <name type="scientific">Tersicoccus phoenicis</name>
    <dbReference type="NCBI Taxonomy" id="554083"/>
    <lineage>
        <taxon>Bacteria</taxon>
        <taxon>Bacillati</taxon>
        <taxon>Actinomycetota</taxon>
        <taxon>Actinomycetes</taxon>
        <taxon>Micrococcales</taxon>
        <taxon>Micrococcaceae</taxon>
        <taxon>Tersicoccus</taxon>
    </lineage>
</organism>
<comment type="caution">
    <text evidence="1">The sequence shown here is derived from an EMBL/GenBank/DDBJ whole genome shotgun (WGS) entry which is preliminary data.</text>
</comment>
<protein>
    <recommendedName>
        <fullName evidence="3">Alpha/beta hydrolase</fullName>
    </recommendedName>
</protein>
<dbReference type="EMBL" id="MRDE01000072">
    <property type="protein sequence ID" value="OMH23687.1"/>
    <property type="molecule type" value="Genomic_DNA"/>
</dbReference>
<keyword evidence="2" id="KW-1185">Reference proteome</keyword>
<dbReference type="Gene3D" id="3.40.50.1820">
    <property type="entry name" value="alpha/beta hydrolase"/>
    <property type="match status" value="1"/>
</dbReference>
<evidence type="ECO:0000313" key="1">
    <source>
        <dbReference type="EMBL" id="OMH23687.1"/>
    </source>
</evidence>
<sequence length="262" mass="27030">MTALQADPGPVGPAWSYGPGPDQIAELFGPDDGPLVVVVHGGYFRPGTDRTHARPQARALAAEGYRVVLAEYRRVPGSPDDTVEDLRALDAALAAVPGTALPGTAGHVTSGHGTSGHGTAAAWVGHSAGGALVLLRALTADLAPVPVLALAPVADLAVADRDHLGSDAVPDWIGGSPAEYPDRYARLDPQALLKSGSEPGASVTVLHGNRDTLVPVALTTDLPASPRLHARILEGAHHLDLIDPDSPHWPAVLAELHRLTDP</sequence>
<evidence type="ECO:0008006" key="3">
    <source>
        <dbReference type="Google" id="ProtNLM"/>
    </source>
</evidence>
<dbReference type="SUPFAM" id="SSF53474">
    <property type="entry name" value="alpha/beta-Hydrolases"/>
    <property type="match status" value="1"/>
</dbReference>
<dbReference type="AlphaFoldDB" id="A0A1R1L845"/>
<proteinExistence type="predicted"/>
<name>A0A1R1L845_9MICC</name>
<reference evidence="1 2" key="1">
    <citation type="submission" date="2016-12" db="EMBL/GenBank/DDBJ databases">
        <title>Draft genome of Tersicoccus phoenicis 1P05MA.</title>
        <authorList>
            <person name="Nakajima Y."/>
            <person name="Yoshizawa S."/>
            <person name="Nakamura K."/>
            <person name="Ogura Y."/>
            <person name="Hayashi T."/>
            <person name="Kogure K."/>
        </authorList>
    </citation>
    <scope>NUCLEOTIDE SEQUENCE [LARGE SCALE GENOMIC DNA]</scope>
    <source>
        <strain evidence="1 2">1p05MA</strain>
    </source>
</reference>
<dbReference type="STRING" id="554083.BKD30_11890"/>
<gene>
    <name evidence="1" type="ORF">BKD30_11890</name>
</gene>